<evidence type="ECO:0000256" key="8">
    <source>
        <dbReference type="SAM" id="MobiDB-lite"/>
    </source>
</evidence>
<keyword evidence="10" id="KW-1185">Reference proteome</keyword>
<feature type="non-terminal residue" evidence="9">
    <location>
        <position position="1"/>
    </location>
</feature>
<evidence type="ECO:0000256" key="4">
    <source>
        <dbReference type="ARBA" id="ARBA00005263"/>
    </source>
</evidence>
<proteinExistence type="inferred from homology"/>
<dbReference type="Proteomes" id="UP001151760">
    <property type="component" value="Unassembled WGS sequence"/>
</dbReference>
<dbReference type="PANTHER" id="PTHR10639">
    <property type="entry name" value="CLATHRIN LIGHT CHAIN"/>
    <property type="match status" value="1"/>
</dbReference>
<reference evidence="9" key="2">
    <citation type="submission" date="2022-01" db="EMBL/GenBank/DDBJ databases">
        <authorList>
            <person name="Yamashiro T."/>
            <person name="Shiraishi A."/>
            <person name="Satake H."/>
            <person name="Nakayama K."/>
        </authorList>
    </citation>
    <scope>NUCLEOTIDE SEQUENCE</scope>
</reference>
<evidence type="ECO:0000256" key="3">
    <source>
        <dbReference type="ARBA" id="ARBA00004277"/>
    </source>
</evidence>
<feature type="compositionally biased region" description="Basic and acidic residues" evidence="8">
    <location>
        <begin position="383"/>
        <end position="396"/>
    </location>
</feature>
<keyword evidence="7" id="KW-0968">Cytoplasmic vesicle</keyword>
<feature type="compositionally biased region" description="Polar residues" evidence="8">
    <location>
        <begin position="9"/>
        <end position="20"/>
    </location>
</feature>
<comment type="caution">
    <text evidence="9">The sequence shown here is derived from an EMBL/GenBank/DDBJ whole genome shotgun (WGS) entry which is preliminary data.</text>
</comment>
<comment type="function">
    <text evidence="1">Clathrin is the major protein of the polyhedral coat of coated pits and vesicles.</text>
</comment>
<dbReference type="InterPro" id="IPR000996">
    <property type="entry name" value="Clathrin_L-chain"/>
</dbReference>
<keyword evidence="5" id="KW-0472">Membrane</keyword>
<comment type="subcellular location">
    <subcellularLocation>
        <location evidence="2">Cytoplasmic vesicle membrane</location>
        <topology evidence="2">Peripheral membrane protein</topology>
        <orientation evidence="2">Cytoplasmic side</orientation>
    </subcellularLocation>
    <subcellularLocation>
        <location evidence="3">Membrane</location>
        <location evidence="3">Coated pit</location>
        <topology evidence="3">Peripheral membrane protein</topology>
        <orientation evidence="3">Cytoplasmic side</orientation>
    </subcellularLocation>
</comment>
<feature type="compositionally biased region" description="Basic and acidic residues" evidence="8">
    <location>
        <begin position="421"/>
        <end position="435"/>
    </location>
</feature>
<comment type="similarity">
    <text evidence="4">Belongs to the clathrin light chain family.</text>
</comment>
<evidence type="ECO:0000256" key="5">
    <source>
        <dbReference type="ARBA" id="ARBA00023136"/>
    </source>
</evidence>
<evidence type="ECO:0000256" key="6">
    <source>
        <dbReference type="ARBA" id="ARBA00023176"/>
    </source>
</evidence>
<feature type="region of interest" description="Disordered" evidence="8">
    <location>
        <begin position="1"/>
        <end position="66"/>
    </location>
</feature>
<feature type="region of interest" description="Disordered" evidence="8">
    <location>
        <begin position="382"/>
        <end position="443"/>
    </location>
</feature>
<evidence type="ECO:0000256" key="2">
    <source>
        <dbReference type="ARBA" id="ARBA00004180"/>
    </source>
</evidence>
<feature type="compositionally biased region" description="Basic and acidic residues" evidence="8">
    <location>
        <begin position="39"/>
        <end position="56"/>
    </location>
</feature>
<evidence type="ECO:0000313" key="9">
    <source>
        <dbReference type="EMBL" id="GJS74064.1"/>
    </source>
</evidence>
<name>A0ABQ4Y8P3_9ASTR</name>
<keyword evidence="6" id="KW-0168">Coated pit</keyword>
<dbReference type="PANTHER" id="PTHR10639:SF7">
    <property type="entry name" value="CLATHRIN LIGHT CHAIN"/>
    <property type="match status" value="1"/>
</dbReference>
<protein>
    <submittedName>
        <fullName evidence="9">Copia protein</fullName>
    </submittedName>
</protein>
<evidence type="ECO:0000313" key="10">
    <source>
        <dbReference type="Proteomes" id="UP001151760"/>
    </source>
</evidence>
<evidence type="ECO:0000256" key="1">
    <source>
        <dbReference type="ARBA" id="ARBA00003913"/>
    </source>
</evidence>
<accession>A0ABQ4Y8P3</accession>
<reference evidence="9" key="1">
    <citation type="journal article" date="2022" name="Int. J. Mol. Sci.">
        <title>Draft Genome of Tanacetum Coccineum: Genomic Comparison of Closely Related Tanacetum-Family Plants.</title>
        <authorList>
            <person name="Yamashiro T."/>
            <person name="Shiraishi A."/>
            <person name="Nakayama K."/>
            <person name="Satake H."/>
        </authorList>
    </citation>
    <scope>NUCLEOTIDE SEQUENCE</scope>
</reference>
<organism evidence="9 10">
    <name type="scientific">Tanacetum coccineum</name>
    <dbReference type="NCBI Taxonomy" id="301880"/>
    <lineage>
        <taxon>Eukaryota</taxon>
        <taxon>Viridiplantae</taxon>
        <taxon>Streptophyta</taxon>
        <taxon>Embryophyta</taxon>
        <taxon>Tracheophyta</taxon>
        <taxon>Spermatophyta</taxon>
        <taxon>Magnoliopsida</taxon>
        <taxon>eudicotyledons</taxon>
        <taxon>Gunneridae</taxon>
        <taxon>Pentapetalae</taxon>
        <taxon>asterids</taxon>
        <taxon>campanulids</taxon>
        <taxon>Asterales</taxon>
        <taxon>Asteraceae</taxon>
        <taxon>Asteroideae</taxon>
        <taxon>Anthemideae</taxon>
        <taxon>Anthemidinae</taxon>
        <taxon>Tanacetum</taxon>
    </lineage>
</organism>
<gene>
    <name evidence="9" type="ORF">Tco_0706905</name>
</gene>
<dbReference type="EMBL" id="BQNB010010202">
    <property type="protein sequence ID" value="GJS74064.1"/>
    <property type="molecule type" value="Genomic_DNA"/>
</dbReference>
<evidence type="ECO:0000256" key="7">
    <source>
        <dbReference type="ARBA" id="ARBA00023329"/>
    </source>
</evidence>
<sequence>SVGPRITRIENTQPTIQSDLPSLKIVQVPQPENPSHTTPKPDRGKGIARETNESPRKLMPSSEEQKATQEAKLLALNKPELIKVVHEVAKEDGVDLKALQSSKGGQEFIKKQDAELNVLKRECLEKLTKAKELRKKRIDQYKWIISSRLKSEKITDIHIHPNTKPVAIKVYRGNDKRNFDVHKPFKFSKFGVTEWEKLGAIIPKNKNKVVEDLMTSLSKKYNKLKVIPGELGINLTFLAPKQFVNNQVIEHLENGILFIDVFGDESFQRMSDIHKVDIDTLLSYSVMASNINTPANKRLCAVITPRILGEKENKDKELQNQNYERRLNVQTRSFPMRKDFQIWGDKLNSQIEKGRKAKQEKFHKEADKQYWKAIAELVPREVPNIEKRGKKDKDQKPSVTVIQGPKPEAQEVPPPPPPAKDAAKDDKKVSKDGKDAATVTPDQSVVAIENASDGTIEVVAAPVAATAVA</sequence>